<feature type="compositionally biased region" description="Basic residues" evidence="1">
    <location>
        <begin position="25"/>
        <end position="39"/>
    </location>
</feature>
<name>A0ABV8MIX0_9NEIS</name>
<sequence>MNRHFTSVRTGALASAKRPAVQSGKQKRAAIKLRRKHRQQREQLAKLTPGLPGPRPKHCLRVNRNLLAPFNSYDEPEFLRRGYYEDQAFTCRDCGSHQVWRAAQQQWWYETAKGYVYSTAIRCLPCRQRRRPPFPGRNKTP</sequence>
<evidence type="ECO:0000313" key="4">
    <source>
        <dbReference type="Proteomes" id="UP001595791"/>
    </source>
</evidence>
<feature type="region of interest" description="Disordered" evidence="1">
    <location>
        <begin position="1"/>
        <end position="55"/>
    </location>
</feature>
<evidence type="ECO:0000256" key="1">
    <source>
        <dbReference type="SAM" id="MobiDB-lite"/>
    </source>
</evidence>
<feature type="domain" description="Probable zinc-binding" evidence="2">
    <location>
        <begin position="85"/>
        <end position="131"/>
    </location>
</feature>
<dbReference type="InterPro" id="IPR025306">
    <property type="entry name" value="Zn-bnd_dom_prob"/>
</dbReference>
<dbReference type="RefSeq" id="WP_378160393.1">
    <property type="nucleotide sequence ID" value="NZ_JBHSBU010000001.1"/>
</dbReference>
<evidence type="ECO:0000313" key="3">
    <source>
        <dbReference type="EMBL" id="MFC4158087.1"/>
    </source>
</evidence>
<reference evidence="4" key="1">
    <citation type="journal article" date="2019" name="Int. J. Syst. Evol. Microbiol.">
        <title>The Global Catalogue of Microorganisms (GCM) 10K type strain sequencing project: providing services to taxonomists for standard genome sequencing and annotation.</title>
        <authorList>
            <consortium name="The Broad Institute Genomics Platform"/>
            <consortium name="The Broad Institute Genome Sequencing Center for Infectious Disease"/>
            <person name="Wu L."/>
            <person name="Ma J."/>
        </authorList>
    </citation>
    <scope>NUCLEOTIDE SEQUENCE [LARGE SCALE GENOMIC DNA]</scope>
    <source>
        <strain evidence="4">LMG 29894</strain>
    </source>
</reference>
<protein>
    <submittedName>
        <fullName evidence="3">Zinc-ribbon domain containing protein</fullName>
    </submittedName>
</protein>
<dbReference type="Pfam" id="PF13451">
    <property type="entry name" value="zf_Tbcl"/>
    <property type="match status" value="1"/>
</dbReference>
<dbReference type="Proteomes" id="UP001595791">
    <property type="component" value="Unassembled WGS sequence"/>
</dbReference>
<keyword evidence="4" id="KW-1185">Reference proteome</keyword>
<comment type="caution">
    <text evidence="3">The sequence shown here is derived from an EMBL/GenBank/DDBJ whole genome shotgun (WGS) entry which is preliminary data.</text>
</comment>
<dbReference type="EMBL" id="JBHSBU010000001">
    <property type="protein sequence ID" value="MFC4158087.1"/>
    <property type="molecule type" value="Genomic_DNA"/>
</dbReference>
<organism evidence="3 4">
    <name type="scientific">Chitinimonas lacunae</name>
    <dbReference type="NCBI Taxonomy" id="1963018"/>
    <lineage>
        <taxon>Bacteria</taxon>
        <taxon>Pseudomonadati</taxon>
        <taxon>Pseudomonadota</taxon>
        <taxon>Betaproteobacteria</taxon>
        <taxon>Neisseriales</taxon>
        <taxon>Chitinibacteraceae</taxon>
        <taxon>Chitinimonas</taxon>
    </lineage>
</organism>
<accession>A0ABV8MIX0</accession>
<proteinExistence type="predicted"/>
<gene>
    <name evidence="3" type="ORF">ACFOW7_01825</name>
</gene>
<evidence type="ECO:0000259" key="2">
    <source>
        <dbReference type="Pfam" id="PF13451"/>
    </source>
</evidence>